<organism evidence="1">
    <name type="scientific">Tetraselmis sp. GSL018</name>
    <dbReference type="NCBI Taxonomy" id="582737"/>
    <lineage>
        <taxon>Eukaryota</taxon>
        <taxon>Viridiplantae</taxon>
        <taxon>Chlorophyta</taxon>
        <taxon>core chlorophytes</taxon>
        <taxon>Chlorodendrophyceae</taxon>
        <taxon>Chlorodendrales</taxon>
        <taxon>Chlorodendraceae</taxon>
        <taxon>Tetraselmis</taxon>
    </lineage>
</organism>
<gene>
    <name evidence="1" type="ORF">TSPGSL018_4438</name>
</gene>
<evidence type="ECO:0000313" key="1">
    <source>
        <dbReference type="EMBL" id="JAC82977.1"/>
    </source>
</evidence>
<name>A0A061SCT5_9CHLO</name>
<accession>A0A061SCT5</accession>
<reference evidence="1" key="1">
    <citation type="submission" date="2014-05" db="EMBL/GenBank/DDBJ databases">
        <title>The transcriptome of the halophilic microalga Tetraselmis sp. GSL018 isolated from the Great Salt Lake, Utah.</title>
        <authorList>
            <person name="Jinkerson R.E."/>
            <person name="D'Adamo S."/>
            <person name="Posewitz M.C."/>
        </authorList>
    </citation>
    <scope>NUCLEOTIDE SEQUENCE</scope>
    <source>
        <strain evidence="1">GSL018</strain>
    </source>
</reference>
<protein>
    <submittedName>
        <fullName evidence="1">Uncharacterized protein</fullName>
    </submittedName>
</protein>
<dbReference type="AlphaFoldDB" id="A0A061SCT5"/>
<proteinExistence type="predicted"/>
<sequence length="120" mass="13180">MTPCLLPNASLQVPPWIERVGREGIFQSSSVGRSNEKVTLRRGGGGSPTFALVWHRSGFGWPAWIVAPLLQSVTAVAARRLQTAGQWSVLPILELCLVREVLSYGCLRFSSTPHRTIVLQ</sequence>
<dbReference type="EMBL" id="GBEZ01002046">
    <property type="protein sequence ID" value="JAC82977.1"/>
    <property type="molecule type" value="Transcribed_RNA"/>
</dbReference>